<keyword evidence="2" id="KW-0805">Transcription regulation</keyword>
<evidence type="ECO:0000259" key="4">
    <source>
        <dbReference type="SMART" id="SM01043"/>
    </source>
</evidence>
<dbReference type="Pfam" id="PF03704">
    <property type="entry name" value="BTAD"/>
    <property type="match status" value="1"/>
</dbReference>
<evidence type="ECO:0000256" key="3">
    <source>
        <dbReference type="ARBA" id="ARBA00023163"/>
    </source>
</evidence>
<evidence type="ECO:0000313" key="5">
    <source>
        <dbReference type="EMBL" id="WTZ06627.1"/>
    </source>
</evidence>
<evidence type="ECO:0000256" key="1">
    <source>
        <dbReference type="ARBA" id="ARBA00023012"/>
    </source>
</evidence>
<gene>
    <name evidence="5" type="ORF">OG699_00410</name>
    <name evidence="6" type="ORF">OG699_44855</name>
</gene>
<sequence>MLIRLVGLVTIEHDGAPPLHVSSAQAQIAFSRLVLERASGTSRDQLAATIWPDGLPDTWASALRSVVSKVRGYLTGPVARPGETPLIAQSGRYALRLPEDVAVDLEASEMAVTEARSAFAEGAHAVAHGLAAAAVSNLRGSFLPGHDSAWVVGVGEWVDELRLSALELASLSASVLGDGHQAARYADEAVRQAPLRESAHRCRMTAYVGAGNRAEALRAYHRLREVLADELGVDPAAESQAAYLELLRTPEPPRPRRGSGSVRQAPANALDPLLMGAFEPLSPPAQ</sequence>
<proteinExistence type="predicted"/>
<protein>
    <submittedName>
        <fullName evidence="5">Bacterial transcriptional activator domain-containing protein</fullName>
    </submittedName>
</protein>
<dbReference type="EMBL" id="CP109546">
    <property type="protein sequence ID" value="WTZ06627.1"/>
    <property type="molecule type" value="Genomic_DNA"/>
</dbReference>
<dbReference type="GO" id="GO:0000160">
    <property type="term" value="P:phosphorelay signal transduction system"/>
    <property type="evidence" value="ECO:0007669"/>
    <property type="project" value="UniProtKB-KW"/>
</dbReference>
<dbReference type="SUPFAM" id="SSF48452">
    <property type="entry name" value="TPR-like"/>
    <property type="match status" value="1"/>
</dbReference>
<dbReference type="InterPro" id="IPR051677">
    <property type="entry name" value="AfsR-DnrI-RedD_regulator"/>
</dbReference>
<dbReference type="AlphaFoldDB" id="A0AAU3HQH0"/>
<dbReference type="EMBL" id="CP109546">
    <property type="protein sequence ID" value="WTZ14460.1"/>
    <property type="molecule type" value="Genomic_DNA"/>
</dbReference>
<dbReference type="GO" id="GO:0003677">
    <property type="term" value="F:DNA binding"/>
    <property type="evidence" value="ECO:0007669"/>
    <property type="project" value="TreeGrafter"/>
</dbReference>
<keyword evidence="1" id="KW-0902">Two-component regulatory system</keyword>
<dbReference type="InterPro" id="IPR036388">
    <property type="entry name" value="WH-like_DNA-bd_sf"/>
</dbReference>
<keyword evidence="3" id="KW-0804">Transcription</keyword>
<dbReference type="PANTHER" id="PTHR35807:SF1">
    <property type="entry name" value="TRANSCRIPTIONAL REGULATOR REDD"/>
    <property type="match status" value="1"/>
</dbReference>
<dbReference type="InterPro" id="IPR005158">
    <property type="entry name" value="BTAD"/>
</dbReference>
<dbReference type="Gene3D" id="1.25.40.10">
    <property type="entry name" value="Tetratricopeptide repeat domain"/>
    <property type="match status" value="1"/>
</dbReference>
<accession>A0AAU3HQH0</accession>
<dbReference type="Gene3D" id="1.10.10.10">
    <property type="entry name" value="Winged helix-like DNA-binding domain superfamily/Winged helix DNA-binding domain"/>
    <property type="match status" value="1"/>
</dbReference>
<evidence type="ECO:0000256" key="2">
    <source>
        <dbReference type="ARBA" id="ARBA00023015"/>
    </source>
</evidence>
<dbReference type="PANTHER" id="PTHR35807">
    <property type="entry name" value="TRANSCRIPTIONAL REGULATOR REDD-RELATED"/>
    <property type="match status" value="1"/>
</dbReference>
<dbReference type="GO" id="GO:0006355">
    <property type="term" value="P:regulation of DNA-templated transcription"/>
    <property type="evidence" value="ECO:0007669"/>
    <property type="project" value="TreeGrafter"/>
</dbReference>
<organism evidence="5">
    <name type="scientific">Streptomyces sp. NBC_01393</name>
    <dbReference type="NCBI Taxonomy" id="2903851"/>
    <lineage>
        <taxon>Bacteria</taxon>
        <taxon>Bacillati</taxon>
        <taxon>Actinomycetota</taxon>
        <taxon>Actinomycetes</taxon>
        <taxon>Kitasatosporales</taxon>
        <taxon>Streptomycetaceae</taxon>
        <taxon>Streptomyces</taxon>
    </lineage>
</organism>
<dbReference type="SMART" id="SM01043">
    <property type="entry name" value="BTAD"/>
    <property type="match status" value="1"/>
</dbReference>
<reference evidence="5" key="1">
    <citation type="submission" date="2022-10" db="EMBL/GenBank/DDBJ databases">
        <title>The complete genomes of actinobacterial strains from the NBC collection.</title>
        <authorList>
            <person name="Joergensen T.S."/>
            <person name="Alvarez Arevalo M."/>
            <person name="Sterndorff E.B."/>
            <person name="Faurdal D."/>
            <person name="Vuksanovic O."/>
            <person name="Mourched A.-S."/>
            <person name="Charusanti P."/>
            <person name="Shaw S."/>
            <person name="Blin K."/>
            <person name="Weber T."/>
        </authorList>
    </citation>
    <scope>NUCLEOTIDE SEQUENCE</scope>
    <source>
        <strain evidence="5">NBC_01393</strain>
    </source>
</reference>
<feature type="domain" description="Bacterial transcriptional activator" evidence="4">
    <location>
        <begin position="103"/>
        <end position="247"/>
    </location>
</feature>
<name>A0AAU3HQH0_9ACTN</name>
<dbReference type="InterPro" id="IPR011990">
    <property type="entry name" value="TPR-like_helical_dom_sf"/>
</dbReference>
<evidence type="ECO:0000313" key="6">
    <source>
        <dbReference type="EMBL" id="WTZ14460.1"/>
    </source>
</evidence>